<gene>
    <name evidence="5" type="ORF">SAMN05192534_10536</name>
</gene>
<keyword evidence="3" id="KW-0804">Transcription</keyword>
<dbReference type="PANTHER" id="PTHR38445:SF9">
    <property type="entry name" value="HTH-TYPE TRANSCRIPTIONAL REPRESSOR YTRA"/>
    <property type="match status" value="1"/>
</dbReference>
<dbReference type="PANTHER" id="PTHR38445">
    <property type="entry name" value="HTH-TYPE TRANSCRIPTIONAL REPRESSOR YTRA"/>
    <property type="match status" value="1"/>
</dbReference>
<dbReference type="PROSITE" id="PS50949">
    <property type="entry name" value="HTH_GNTR"/>
    <property type="match status" value="1"/>
</dbReference>
<dbReference type="AlphaFoldDB" id="A0A1G8C202"/>
<dbReference type="InterPro" id="IPR036390">
    <property type="entry name" value="WH_DNA-bd_sf"/>
</dbReference>
<organism evidence="5 6">
    <name type="scientific">Alteribacillus persepolensis</name>
    <dbReference type="NCBI Taxonomy" id="568899"/>
    <lineage>
        <taxon>Bacteria</taxon>
        <taxon>Bacillati</taxon>
        <taxon>Bacillota</taxon>
        <taxon>Bacilli</taxon>
        <taxon>Bacillales</taxon>
        <taxon>Bacillaceae</taxon>
        <taxon>Alteribacillus</taxon>
    </lineage>
</organism>
<dbReference type="Proteomes" id="UP000199163">
    <property type="component" value="Unassembled WGS sequence"/>
</dbReference>
<keyword evidence="1" id="KW-0805">Transcription regulation</keyword>
<evidence type="ECO:0000259" key="4">
    <source>
        <dbReference type="PROSITE" id="PS50949"/>
    </source>
</evidence>
<keyword evidence="2" id="KW-0238">DNA-binding</keyword>
<evidence type="ECO:0000256" key="2">
    <source>
        <dbReference type="ARBA" id="ARBA00023125"/>
    </source>
</evidence>
<dbReference type="InterPro" id="IPR036388">
    <property type="entry name" value="WH-like_DNA-bd_sf"/>
</dbReference>
<evidence type="ECO:0000313" key="6">
    <source>
        <dbReference type="Proteomes" id="UP000199163"/>
    </source>
</evidence>
<dbReference type="SUPFAM" id="SSF46785">
    <property type="entry name" value="Winged helix' DNA-binding domain"/>
    <property type="match status" value="1"/>
</dbReference>
<dbReference type="STRING" id="568899.SAMN05192534_10536"/>
<protein>
    <submittedName>
        <fullName evidence="5">GntR family transcriptional regulator</fullName>
    </submittedName>
</protein>
<keyword evidence="6" id="KW-1185">Reference proteome</keyword>
<dbReference type="EMBL" id="FNDK01000005">
    <property type="protein sequence ID" value="SDH39517.1"/>
    <property type="molecule type" value="Genomic_DNA"/>
</dbReference>
<sequence>MFELDVRSRKPIYEQLITNIKQLIVSNVLQPDEKLPSVRMLSKQLTINPNTIQKAYRELEREGYLYSASRKGYFVAPIELVSNDQKLSELKEHIQELLKEAVYFGLTKDELERWFNEIQEGGASSDPNRKSDEDI</sequence>
<dbReference type="Pfam" id="PF00392">
    <property type="entry name" value="GntR"/>
    <property type="match status" value="1"/>
</dbReference>
<evidence type="ECO:0000256" key="3">
    <source>
        <dbReference type="ARBA" id="ARBA00023163"/>
    </source>
</evidence>
<dbReference type="GO" id="GO:0003677">
    <property type="term" value="F:DNA binding"/>
    <property type="evidence" value="ECO:0007669"/>
    <property type="project" value="UniProtKB-KW"/>
</dbReference>
<dbReference type="SMART" id="SM00345">
    <property type="entry name" value="HTH_GNTR"/>
    <property type="match status" value="1"/>
</dbReference>
<dbReference type="Gene3D" id="1.10.10.10">
    <property type="entry name" value="Winged helix-like DNA-binding domain superfamily/Winged helix DNA-binding domain"/>
    <property type="match status" value="1"/>
</dbReference>
<feature type="domain" description="HTH gntR-type" evidence="4">
    <location>
        <begin position="10"/>
        <end position="78"/>
    </location>
</feature>
<reference evidence="5 6" key="1">
    <citation type="submission" date="2016-10" db="EMBL/GenBank/DDBJ databases">
        <authorList>
            <person name="de Groot N.N."/>
        </authorList>
    </citation>
    <scope>NUCLEOTIDE SEQUENCE [LARGE SCALE GENOMIC DNA]</scope>
    <source>
        <strain evidence="5 6">DSM 21632</strain>
    </source>
</reference>
<dbReference type="GO" id="GO:0003700">
    <property type="term" value="F:DNA-binding transcription factor activity"/>
    <property type="evidence" value="ECO:0007669"/>
    <property type="project" value="InterPro"/>
</dbReference>
<dbReference type="OrthoDB" id="9801546at2"/>
<accession>A0A1G8C202</accession>
<proteinExistence type="predicted"/>
<dbReference type="CDD" id="cd07377">
    <property type="entry name" value="WHTH_GntR"/>
    <property type="match status" value="1"/>
</dbReference>
<evidence type="ECO:0000256" key="1">
    <source>
        <dbReference type="ARBA" id="ARBA00023015"/>
    </source>
</evidence>
<name>A0A1G8C202_9BACI</name>
<dbReference type="RefSeq" id="WP_091272103.1">
    <property type="nucleotide sequence ID" value="NZ_FNDK01000005.1"/>
</dbReference>
<evidence type="ECO:0000313" key="5">
    <source>
        <dbReference type="EMBL" id="SDH39517.1"/>
    </source>
</evidence>
<dbReference type="InterPro" id="IPR000524">
    <property type="entry name" value="Tscrpt_reg_HTH_GntR"/>
</dbReference>